<keyword evidence="5" id="KW-0479">Metal-binding</keyword>
<feature type="region of interest" description="Disordered" evidence="11">
    <location>
        <begin position="273"/>
        <end position="295"/>
    </location>
</feature>
<dbReference type="Proteomes" id="UP000193411">
    <property type="component" value="Unassembled WGS sequence"/>
</dbReference>
<dbReference type="Pfam" id="PF00246">
    <property type="entry name" value="Peptidase_M14"/>
    <property type="match status" value="1"/>
</dbReference>
<dbReference type="GO" id="GO:0006508">
    <property type="term" value="P:proteolysis"/>
    <property type="evidence" value="ECO:0007669"/>
    <property type="project" value="UniProtKB-KW"/>
</dbReference>
<dbReference type="PROSITE" id="PS52035">
    <property type="entry name" value="PEPTIDASE_M14"/>
    <property type="match status" value="1"/>
</dbReference>
<dbReference type="PANTHER" id="PTHR11705:SF143">
    <property type="entry name" value="SLL0236 PROTEIN"/>
    <property type="match status" value="1"/>
</dbReference>
<sequence length="446" mass="49239">MTKPVSLLALLAILLLAGSAQAAPSGRFTYALPSDLVRRGISQDKRYQGLLDSISTEGFDTWGRAADSIDIRVTGDKDVSKLRSISGGNLDFEVTIKDVQAVLDADAASRARTASQEFAAQAVPTDISYFNDYKTYPQIVEFAQTKCSQFSSLCEYIPSIGKTIEGRDIFALKVGSAGTNKPQIYIEGLIHAREWAGTTTVQYILFQLLEESRTKPEIADLLSKVDIHIVPVVNVDGYQHAQTSDRLWRKNRRRNSNGTFGVDLNRNFAYNWGRGGSSSTPSSDTYRGTAAESEPETKAVTNYFRSLPRVTAAVDVHTFSQLILRPWGDTSTNAEHETQHRQVTERMRDIIRGVDGRSYTAQKGIDLYATTGTASDWFYTVSKTSASGQTIKPYGITFELRPASAWGGSGFILPANQIIPTGREIYPAFLEYVRNSLANPLITTRR</sequence>
<proteinExistence type="inferred from homology"/>
<evidence type="ECO:0000256" key="2">
    <source>
        <dbReference type="ARBA" id="ARBA00005988"/>
    </source>
</evidence>
<comment type="caution">
    <text evidence="14">The sequence shown here is derived from an EMBL/GenBank/DDBJ whole genome shotgun (WGS) entry which is preliminary data.</text>
</comment>
<dbReference type="OrthoDB" id="3626597at2759"/>
<dbReference type="CDD" id="cd03860">
    <property type="entry name" value="M14_CP_A-B_like"/>
    <property type="match status" value="1"/>
</dbReference>
<evidence type="ECO:0000256" key="10">
    <source>
        <dbReference type="PROSITE-ProRule" id="PRU01379"/>
    </source>
</evidence>
<evidence type="ECO:0000313" key="15">
    <source>
        <dbReference type="Proteomes" id="UP000193411"/>
    </source>
</evidence>
<dbReference type="Gene3D" id="3.40.630.10">
    <property type="entry name" value="Zn peptidases"/>
    <property type="match status" value="1"/>
</dbReference>
<evidence type="ECO:0000256" key="11">
    <source>
        <dbReference type="SAM" id="MobiDB-lite"/>
    </source>
</evidence>
<protein>
    <recommendedName>
        <fullName evidence="13">Peptidase M14 domain-containing protein</fullName>
    </recommendedName>
</protein>
<keyword evidence="3" id="KW-0121">Carboxypeptidase</keyword>
<dbReference type="InterPro" id="IPR000834">
    <property type="entry name" value="Peptidase_M14"/>
</dbReference>
<feature type="compositionally biased region" description="Polar residues" evidence="11">
    <location>
        <begin position="277"/>
        <end position="286"/>
    </location>
</feature>
<feature type="chain" id="PRO_5012553592" description="Peptidase M14 domain-containing protein" evidence="12">
    <location>
        <begin position="23"/>
        <end position="446"/>
    </location>
</feature>
<keyword evidence="8" id="KW-0862">Zinc</keyword>
<evidence type="ECO:0000256" key="7">
    <source>
        <dbReference type="ARBA" id="ARBA00022801"/>
    </source>
</evidence>
<organism evidence="14 15">
    <name type="scientific">Catenaria anguillulae PL171</name>
    <dbReference type="NCBI Taxonomy" id="765915"/>
    <lineage>
        <taxon>Eukaryota</taxon>
        <taxon>Fungi</taxon>
        <taxon>Fungi incertae sedis</taxon>
        <taxon>Blastocladiomycota</taxon>
        <taxon>Blastocladiomycetes</taxon>
        <taxon>Blastocladiales</taxon>
        <taxon>Catenariaceae</taxon>
        <taxon>Catenaria</taxon>
    </lineage>
</organism>
<evidence type="ECO:0000256" key="1">
    <source>
        <dbReference type="ARBA" id="ARBA00001947"/>
    </source>
</evidence>
<dbReference type="PRINTS" id="PR00765">
    <property type="entry name" value="CRBOXYPTASEA"/>
</dbReference>
<evidence type="ECO:0000256" key="5">
    <source>
        <dbReference type="ARBA" id="ARBA00022723"/>
    </source>
</evidence>
<evidence type="ECO:0000256" key="3">
    <source>
        <dbReference type="ARBA" id="ARBA00022645"/>
    </source>
</evidence>
<feature type="domain" description="Peptidase M14" evidence="13">
    <location>
        <begin position="132"/>
        <end position="436"/>
    </location>
</feature>
<evidence type="ECO:0000256" key="4">
    <source>
        <dbReference type="ARBA" id="ARBA00022670"/>
    </source>
</evidence>
<evidence type="ECO:0000259" key="13">
    <source>
        <dbReference type="PROSITE" id="PS52035"/>
    </source>
</evidence>
<accession>A0A1Y2HTS7</accession>
<dbReference type="GO" id="GO:0008270">
    <property type="term" value="F:zinc ion binding"/>
    <property type="evidence" value="ECO:0007669"/>
    <property type="project" value="InterPro"/>
</dbReference>
<comment type="similarity">
    <text evidence="2 10">Belongs to the peptidase M14 family.</text>
</comment>
<keyword evidence="7" id="KW-0378">Hydrolase</keyword>
<dbReference type="PANTHER" id="PTHR11705">
    <property type="entry name" value="PROTEASE FAMILY M14 CARBOXYPEPTIDASE A,B"/>
    <property type="match status" value="1"/>
</dbReference>
<keyword evidence="4" id="KW-0645">Protease</keyword>
<feature type="active site" description="Proton donor/acceptor" evidence="10">
    <location>
        <position position="399"/>
    </location>
</feature>
<evidence type="ECO:0000256" key="8">
    <source>
        <dbReference type="ARBA" id="ARBA00022833"/>
    </source>
</evidence>
<keyword evidence="9" id="KW-0482">Metalloprotease</keyword>
<dbReference type="GO" id="GO:0004181">
    <property type="term" value="F:metallocarboxypeptidase activity"/>
    <property type="evidence" value="ECO:0007669"/>
    <property type="project" value="InterPro"/>
</dbReference>
<dbReference type="GO" id="GO:0005615">
    <property type="term" value="C:extracellular space"/>
    <property type="evidence" value="ECO:0007669"/>
    <property type="project" value="TreeGrafter"/>
</dbReference>
<name>A0A1Y2HTS7_9FUNG</name>
<comment type="cofactor">
    <cofactor evidence="1">
        <name>Zn(2+)</name>
        <dbReference type="ChEBI" id="CHEBI:29105"/>
    </cofactor>
</comment>
<evidence type="ECO:0000256" key="6">
    <source>
        <dbReference type="ARBA" id="ARBA00022729"/>
    </source>
</evidence>
<keyword evidence="15" id="KW-1185">Reference proteome</keyword>
<dbReference type="FunFam" id="3.40.630.10:FF:000084">
    <property type="entry name" value="Carboxypeptidase B2"/>
    <property type="match status" value="1"/>
</dbReference>
<dbReference type="AlphaFoldDB" id="A0A1Y2HTS7"/>
<gene>
    <name evidence="14" type="ORF">BCR44DRAFT_1430632</name>
</gene>
<dbReference type="EMBL" id="MCFL01000013">
    <property type="protein sequence ID" value="ORZ37181.1"/>
    <property type="molecule type" value="Genomic_DNA"/>
</dbReference>
<evidence type="ECO:0000256" key="9">
    <source>
        <dbReference type="ARBA" id="ARBA00023049"/>
    </source>
</evidence>
<evidence type="ECO:0000313" key="14">
    <source>
        <dbReference type="EMBL" id="ORZ37181.1"/>
    </source>
</evidence>
<dbReference type="SMART" id="SM00631">
    <property type="entry name" value="Zn_pept"/>
    <property type="match status" value="1"/>
</dbReference>
<dbReference type="SUPFAM" id="SSF53187">
    <property type="entry name" value="Zn-dependent exopeptidases"/>
    <property type="match status" value="1"/>
</dbReference>
<evidence type="ECO:0000256" key="12">
    <source>
        <dbReference type="SAM" id="SignalP"/>
    </source>
</evidence>
<feature type="signal peptide" evidence="12">
    <location>
        <begin position="1"/>
        <end position="22"/>
    </location>
</feature>
<reference evidence="14 15" key="1">
    <citation type="submission" date="2016-07" db="EMBL/GenBank/DDBJ databases">
        <title>Pervasive Adenine N6-methylation of Active Genes in Fungi.</title>
        <authorList>
            <consortium name="DOE Joint Genome Institute"/>
            <person name="Mondo S.J."/>
            <person name="Dannebaum R.O."/>
            <person name="Kuo R.C."/>
            <person name="Labutti K."/>
            <person name="Haridas S."/>
            <person name="Kuo A."/>
            <person name="Salamov A."/>
            <person name="Ahrendt S.R."/>
            <person name="Lipzen A."/>
            <person name="Sullivan W."/>
            <person name="Andreopoulos W.B."/>
            <person name="Clum A."/>
            <person name="Lindquist E."/>
            <person name="Daum C."/>
            <person name="Ramamoorthy G.K."/>
            <person name="Gryganskyi A."/>
            <person name="Culley D."/>
            <person name="Magnuson J.K."/>
            <person name="James T.Y."/>
            <person name="O'Malley M.A."/>
            <person name="Stajich J.E."/>
            <person name="Spatafora J.W."/>
            <person name="Visel A."/>
            <person name="Grigoriev I.V."/>
        </authorList>
    </citation>
    <scope>NUCLEOTIDE SEQUENCE [LARGE SCALE GENOMIC DNA]</scope>
    <source>
        <strain evidence="14 15">PL171</strain>
    </source>
</reference>
<keyword evidence="6 12" id="KW-0732">Signal</keyword>